<proteinExistence type="predicted"/>
<reference evidence="1" key="1">
    <citation type="journal article" date="2014" name="Int. J. Syst. Evol. Microbiol.">
        <title>Complete genome sequence of Corynebacterium casei LMG S-19264T (=DSM 44701T), isolated from a smear-ripened cheese.</title>
        <authorList>
            <consortium name="US DOE Joint Genome Institute (JGI-PGF)"/>
            <person name="Walter F."/>
            <person name="Albersmeier A."/>
            <person name="Kalinowski J."/>
            <person name="Ruckert C."/>
        </authorList>
    </citation>
    <scope>NUCLEOTIDE SEQUENCE</scope>
    <source>
        <strain evidence="1">CGMCC 1.15179</strain>
    </source>
</reference>
<reference evidence="1" key="2">
    <citation type="submission" date="2020-09" db="EMBL/GenBank/DDBJ databases">
        <authorList>
            <person name="Sun Q."/>
            <person name="Zhou Y."/>
        </authorList>
    </citation>
    <scope>NUCLEOTIDE SEQUENCE</scope>
    <source>
        <strain evidence="1">CGMCC 1.15179</strain>
    </source>
</reference>
<comment type="caution">
    <text evidence="1">The sequence shown here is derived from an EMBL/GenBank/DDBJ whole genome shotgun (WGS) entry which is preliminary data.</text>
</comment>
<keyword evidence="2" id="KW-1185">Reference proteome</keyword>
<dbReference type="EMBL" id="BMHQ01000005">
    <property type="protein sequence ID" value="GGE15159.1"/>
    <property type="molecule type" value="Genomic_DNA"/>
</dbReference>
<name>A0A8J2YCE4_9BACL</name>
<sequence>MGDKPAQETETRIVIGIIGIDDPAEIVFGQVDYTGGRIHIDGLVRKKAHLPNRGPGQCIFRYPA</sequence>
<organism evidence="1 2">
    <name type="scientific">Marinithermofilum abyssi</name>
    <dbReference type="NCBI Taxonomy" id="1571185"/>
    <lineage>
        <taxon>Bacteria</taxon>
        <taxon>Bacillati</taxon>
        <taxon>Bacillota</taxon>
        <taxon>Bacilli</taxon>
        <taxon>Bacillales</taxon>
        <taxon>Thermoactinomycetaceae</taxon>
        <taxon>Marinithermofilum</taxon>
    </lineage>
</organism>
<dbReference type="Proteomes" id="UP000625210">
    <property type="component" value="Unassembled WGS sequence"/>
</dbReference>
<accession>A0A8J2YCE4</accession>
<dbReference type="AlphaFoldDB" id="A0A8J2YCE4"/>
<protein>
    <submittedName>
        <fullName evidence="1">Uncharacterized protein</fullName>
    </submittedName>
</protein>
<evidence type="ECO:0000313" key="1">
    <source>
        <dbReference type="EMBL" id="GGE15159.1"/>
    </source>
</evidence>
<evidence type="ECO:0000313" key="2">
    <source>
        <dbReference type="Proteomes" id="UP000625210"/>
    </source>
</evidence>
<gene>
    <name evidence="1" type="ORF">GCM10011571_15880</name>
</gene>